<comment type="caution">
    <text evidence="1">The sequence shown here is derived from an EMBL/GenBank/DDBJ whole genome shotgun (WGS) entry which is preliminary data.</text>
</comment>
<accession>A0A8X6TSL5</accession>
<keyword evidence="2" id="KW-1185">Reference proteome</keyword>
<sequence>MAENVEYLNNAVKMYATVIVQIVIRRHVPDWMPEEAVQRKDIVPLNIKLKIRQYCERDSFQNWCEFRQNFDGKAKTKATFTPYCSCMTSILHQQTQNDELFFNYVVKVAEVAFYMYKNNCYDAPSIAIDYIANMLLEKYSHLLQSS</sequence>
<dbReference type="Proteomes" id="UP000887013">
    <property type="component" value="Unassembled WGS sequence"/>
</dbReference>
<reference evidence="1" key="1">
    <citation type="submission" date="2020-08" db="EMBL/GenBank/DDBJ databases">
        <title>Multicomponent nature underlies the extraordinary mechanical properties of spider dragline silk.</title>
        <authorList>
            <person name="Kono N."/>
            <person name="Nakamura H."/>
            <person name="Mori M."/>
            <person name="Yoshida Y."/>
            <person name="Ohtoshi R."/>
            <person name="Malay A.D."/>
            <person name="Moran D.A.P."/>
            <person name="Tomita M."/>
            <person name="Numata K."/>
            <person name="Arakawa K."/>
        </authorList>
    </citation>
    <scope>NUCLEOTIDE SEQUENCE</scope>
</reference>
<gene>
    <name evidence="1" type="ORF">NPIL_2831</name>
</gene>
<protein>
    <submittedName>
        <fullName evidence="1">Uncharacterized protein</fullName>
    </submittedName>
</protein>
<dbReference type="AlphaFoldDB" id="A0A8X6TSL5"/>
<dbReference type="EMBL" id="BMAW01110294">
    <property type="protein sequence ID" value="GFT42504.1"/>
    <property type="molecule type" value="Genomic_DNA"/>
</dbReference>
<dbReference type="OrthoDB" id="6462155at2759"/>
<evidence type="ECO:0000313" key="2">
    <source>
        <dbReference type="Proteomes" id="UP000887013"/>
    </source>
</evidence>
<name>A0A8X6TSL5_NEPPI</name>
<proteinExistence type="predicted"/>
<organism evidence="1 2">
    <name type="scientific">Nephila pilipes</name>
    <name type="common">Giant wood spider</name>
    <name type="synonym">Nephila maculata</name>
    <dbReference type="NCBI Taxonomy" id="299642"/>
    <lineage>
        <taxon>Eukaryota</taxon>
        <taxon>Metazoa</taxon>
        <taxon>Ecdysozoa</taxon>
        <taxon>Arthropoda</taxon>
        <taxon>Chelicerata</taxon>
        <taxon>Arachnida</taxon>
        <taxon>Araneae</taxon>
        <taxon>Araneomorphae</taxon>
        <taxon>Entelegynae</taxon>
        <taxon>Araneoidea</taxon>
        <taxon>Nephilidae</taxon>
        <taxon>Nephila</taxon>
    </lineage>
</organism>
<evidence type="ECO:0000313" key="1">
    <source>
        <dbReference type="EMBL" id="GFT42504.1"/>
    </source>
</evidence>